<name>A0A1G6ING1_9BACI</name>
<dbReference type="NCBIfam" id="TIGR01637">
    <property type="entry name" value="phage_arpU"/>
    <property type="match status" value="1"/>
</dbReference>
<dbReference type="Proteomes" id="UP000242662">
    <property type="component" value="Unassembled WGS sequence"/>
</dbReference>
<proteinExistence type="predicted"/>
<keyword evidence="2" id="KW-1185">Reference proteome</keyword>
<dbReference type="STRING" id="1464122.SAMN05421737_105109"/>
<dbReference type="OrthoDB" id="1797434at2"/>
<accession>A0A1G6ING1</accession>
<dbReference type="RefSeq" id="WP_090775468.1">
    <property type="nucleotide sequence ID" value="NZ_FMYM01000005.1"/>
</dbReference>
<gene>
    <name evidence="1" type="ORF">SAMN05421737_105109</name>
</gene>
<sequence>MVDLHKLDLPDLDKQATRKEIEDVFEQYRLYKHFDYEERQVGTTSFLKDIVVSQSGTSDQTASIAIHNVDTSVDRERFCEKVERAVQRLPEMERFLIEKRYMSSDAEYLTDTKVYNYVFDPPIGVKFYYKLRWKAFYKLALALDLDVVSESGNN</sequence>
<protein>
    <submittedName>
        <fullName evidence="1">Phage transcriptional regulator, ArpU family</fullName>
    </submittedName>
</protein>
<evidence type="ECO:0000313" key="2">
    <source>
        <dbReference type="Proteomes" id="UP000242662"/>
    </source>
</evidence>
<dbReference type="EMBL" id="FMYM01000005">
    <property type="protein sequence ID" value="SDC07545.1"/>
    <property type="molecule type" value="Genomic_DNA"/>
</dbReference>
<dbReference type="AlphaFoldDB" id="A0A1G6ING1"/>
<dbReference type="InterPro" id="IPR006524">
    <property type="entry name" value="ArpU-like"/>
</dbReference>
<reference evidence="2" key="1">
    <citation type="submission" date="2016-09" db="EMBL/GenBank/DDBJ databases">
        <authorList>
            <person name="Varghese N."/>
            <person name="Submissions S."/>
        </authorList>
    </citation>
    <scope>NUCLEOTIDE SEQUENCE [LARGE SCALE GENOMIC DNA]</scope>
    <source>
        <strain evidence="2">25nlg</strain>
    </source>
</reference>
<evidence type="ECO:0000313" key="1">
    <source>
        <dbReference type="EMBL" id="SDC07545.1"/>
    </source>
</evidence>
<organism evidence="1 2">
    <name type="scientific">Shouchella lonarensis</name>
    <dbReference type="NCBI Taxonomy" id="1464122"/>
    <lineage>
        <taxon>Bacteria</taxon>
        <taxon>Bacillati</taxon>
        <taxon>Bacillota</taxon>
        <taxon>Bacilli</taxon>
        <taxon>Bacillales</taxon>
        <taxon>Bacillaceae</taxon>
        <taxon>Shouchella</taxon>
    </lineage>
</organism>